<comment type="caution">
    <text evidence="2">The sequence shown here is derived from an EMBL/GenBank/DDBJ whole genome shotgun (WGS) entry which is preliminary data.</text>
</comment>
<dbReference type="RefSeq" id="WP_181866065.1">
    <property type="nucleotide sequence ID" value="NZ_JACEQY010000029.1"/>
</dbReference>
<dbReference type="SUPFAM" id="SSF53474">
    <property type="entry name" value="alpha/beta-Hydrolases"/>
    <property type="match status" value="1"/>
</dbReference>
<evidence type="ECO:0000259" key="1">
    <source>
        <dbReference type="Pfam" id="PF00561"/>
    </source>
</evidence>
<dbReference type="InterPro" id="IPR053145">
    <property type="entry name" value="AB_hydrolase_Est10"/>
</dbReference>
<dbReference type="GO" id="GO:0052689">
    <property type="term" value="F:carboxylic ester hydrolase activity"/>
    <property type="evidence" value="ECO:0007669"/>
    <property type="project" value="TreeGrafter"/>
</dbReference>
<evidence type="ECO:0000313" key="3">
    <source>
        <dbReference type="Proteomes" id="UP000586976"/>
    </source>
</evidence>
<dbReference type="AlphaFoldDB" id="A0A7W2HI38"/>
<dbReference type="InterPro" id="IPR029058">
    <property type="entry name" value="AB_hydrolase_fold"/>
</dbReference>
<dbReference type="InterPro" id="IPR000073">
    <property type="entry name" value="AB_hydrolase_1"/>
</dbReference>
<keyword evidence="3" id="KW-1185">Reference proteome</keyword>
<proteinExistence type="predicted"/>
<feature type="domain" description="AB hydrolase-1" evidence="1">
    <location>
        <begin position="67"/>
        <end position="145"/>
    </location>
</feature>
<dbReference type="EMBL" id="JACEQY010000029">
    <property type="protein sequence ID" value="MBA4864434.1"/>
    <property type="molecule type" value="Genomic_DNA"/>
</dbReference>
<sequence length="304" mass="33036">MELVIDAHGAELPATLTLPDGPARGGLIPLHGSHCGNRDFVLYEHLAEVLPAHGIAVLRYDRRPSRLGVDVPFVDQAADARAAISLLRRHIGDAAIGLWGFSQGGWVAPLAAATWPDEVAFLTLVSPSGVSPGAQMRYGLAQQLRNNGFADCLDELTRFQDAMAAYLRGQSDAETMREEFAKAASQPWWPLLGYDFSDDVFNAPPGELWVDMDADLTSSYEAVRCPVLTFHGETDQWLSIDESIGIWREASAKSGRPAPEVIRLPGCDHVPTIRTGDTTGISPTYEKALLDWLNRHAVSPKAAV</sequence>
<reference evidence="2 3" key="1">
    <citation type="submission" date="2020-07" db="EMBL/GenBank/DDBJ databases">
        <title>Streptomyces isolated from Indian soil.</title>
        <authorList>
            <person name="Mandal S."/>
            <person name="Maiti P.K."/>
        </authorList>
    </citation>
    <scope>NUCLEOTIDE SEQUENCE [LARGE SCALE GENOMIC DNA]</scope>
    <source>
        <strain evidence="2 3">PSKA54</strain>
    </source>
</reference>
<keyword evidence="2" id="KW-0378">Hydrolase</keyword>
<name>A0A7W2HI38_9ACTN</name>
<protein>
    <submittedName>
        <fullName evidence="2">Alpha/beta fold hydrolase</fullName>
    </submittedName>
</protein>
<dbReference type="Proteomes" id="UP000586976">
    <property type="component" value="Unassembled WGS sequence"/>
</dbReference>
<dbReference type="Pfam" id="PF00561">
    <property type="entry name" value="Abhydrolase_1"/>
    <property type="match status" value="1"/>
</dbReference>
<evidence type="ECO:0000313" key="2">
    <source>
        <dbReference type="EMBL" id="MBA4864434.1"/>
    </source>
</evidence>
<accession>A0A7W2HI38</accession>
<gene>
    <name evidence="2" type="ORF">H1V43_24390</name>
</gene>
<organism evidence="2 3">
    <name type="scientific">Streptomyces himalayensis subsp. aureolus</name>
    <dbReference type="NCBI Taxonomy" id="2758039"/>
    <lineage>
        <taxon>Bacteria</taxon>
        <taxon>Bacillati</taxon>
        <taxon>Actinomycetota</taxon>
        <taxon>Actinomycetes</taxon>
        <taxon>Kitasatosporales</taxon>
        <taxon>Streptomycetaceae</taxon>
        <taxon>Streptomyces</taxon>
        <taxon>Streptomyces himalayensis</taxon>
    </lineage>
</organism>
<dbReference type="PANTHER" id="PTHR43265">
    <property type="entry name" value="ESTERASE ESTD"/>
    <property type="match status" value="1"/>
</dbReference>
<dbReference type="Gene3D" id="3.40.50.1820">
    <property type="entry name" value="alpha/beta hydrolase"/>
    <property type="match status" value="1"/>
</dbReference>
<dbReference type="PANTHER" id="PTHR43265:SF1">
    <property type="entry name" value="ESTERASE ESTD"/>
    <property type="match status" value="1"/>
</dbReference>